<dbReference type="InterPro" id="IPR000944">
    <property type="entry name" value="Tscrpt_reg_Rrf2"/>
</dbReference>
<dbReference type="InterPro" id="IPR036388">
    <property type="entry name" value="WH-like_DNA-bd_sf"/>
</dbReference>
<protein>
    <submittedName>
        <fullName evidence="3">Putative transcriptional regulator</fullName>
    </submittedName>
</protein>
<dbReference type="Pfam" id="PF03444">
    <property type="entry name" value="WHD_HrcA"/>
    <property type="match status" value="1"/>
</dbReference>
<dbReference type="RefSeq" id="WP_209482444.1">
    <property type="nucleotide sequence ID" value="NZ_JAGGKQ010000001.1"/>
</dbReference>
<keyword evidence="4" id="KW-1185">Reference proteome</keyword>
<dbReference type="GO" id="GO:0005829">
    <property type="term" value="C:cytosol"/>
    <property type="evidence" value="ECO:0007669"/>
    <property type="project" value="TreeGrafter"/>
</dbReference>
<dbReference type="PANTHER" id="PTHR33221">
    <property type="entry name" value="WINGED HELIX-TURN-HELIX TRANSCRIPTIONAL REGULATOR, RRF2 FAMILY"/>
    <property type="match status" value="1"/>
</dbReference>
<proteinExistence type="predicted"/>
<dbReference type="GO" id="GO:0003677">
    <property type="term" value="F:DNA binding"/>
    <property type="evidence" value="ECO:0007669"/>
    <property type="project" value="InterPro"/>
</dbReference>
<dbReference type="GO" id="GO:0003700">
    <property type="term" value="F:DNA-binding transcription factor activity"/>
    <property type="evidence" value="ECO:0007669"/>
    <property type="project" value="TreeGrafter"/>
</dbReference>
<evidence type="ECO:0000313" key="3">
    <source>
        <dbReference type="EMBL" id="MBP1921052.1"/>
    </source>
</evidence>
<dbReference type="Proteomes" id="UP000823588">
    <property type="component" value="Unassembled WGS sequence"/>
</dbReference>
<dbReference type="SUPFAM" id="SSF46785">
    <property type="entry name" value="Winged helix' DNA-binding domain"/>
    <property type="match status" value="1"/>
</dbReference>
<dbReference type="PANTHER" id="PTHR33221:SF15">
    <property type="entry name" value="HTH-TYPE TRANSCRIPTIONAL REGULATOR YWGB-RELATED"/>
    <property type="match status" value="1"/>
</dbReference>
<dbReference type="EMBL" id="JAGGKQ010000001">
    <property type="protein sequence ID" value="MBP1921052.1"/>
    <property type="molecule type" value="Genomic_DNA"/>
</dbReference>
<evidence type="ECO:0000313" key="4">
    <source>
        <dbReference type="Proteomes" id="UP000823588"/>
    </source>
</evidence>
<feature type="compositionally biased region" description="Low complexity" evidence="1">
    <location>
        <begin position="169"/>
        <end position="199"/>
    </location>
</feature>
<evidence type="ECO:0000259" key="2">
    <source>
        <dbReference type="Pfam" id="PF03444"/>
    </source>
</evidence>
<organism evidence="3 4">
    <name type="scientific">Halorubrum alkaliphilum</name>
    <dbReference type="NCBI Taxonomy" id="261290"/>
    <lineage>
        <taxon>Archaea</taxon>
        <taxon>Methanobacteriati</taxon>
        <taxon>Methanobacteriota</taxon>
        <taxon>Stenosarchaea group</taxon>
        <taxon>Halobacteria</taxon>
        <taxon>Halobacteriales</taxon>
        <taxon>Haloferacaceae</taxon>
        <taxon>Halorubrum</taxon>
    </lineage>
</organism>
<dbReference type="Gene3D" id="1.10.10.10">
    <property type="entry name" value="Winged helix-like DNA-binding domain superfamily/Winged helix DNA-binding domain"/>
    <property type="match status" value="1"/>
</dbReference>
<sequence length="199" mass="21044">MSTLELSASQKRILTSLVNLADDEESVICGREIADGIDRNPGTVRNRMQSLRSLGLVEGVAGPDGGYKPTEKAYDVLDLRRLRDSEPVPVERSGTPVEGVTVREIDLSSVNNPELCRAEVVLHGSVRPFAGGDRVTVGPTPAAGLRLSGVVDAADIDGNTLMIRVDSMETAPPTTNEATTNEATNEATNETATARSASD</sequence>
<gene>
    <name evidence="3" type="ORF">J2751_000035</name>
</gene>
<dbReference type="InterPro" id="IPR036390">
    <property type="entry name" value="WH_DNA-bd_sf"/>
</dbReference>
<dbReference type="AlphaFoldDB" id="A0A8T4GCQ5"/>
<feature type="region of interest" description="Disordered" evidence="1">
    <location>
        <begin position="168"/>
        <end position="199"/>
    </location>
</feature>
<reference evidence="3" key="1">
    <citation type="submission" date="2021-03" db="EMBL/GenBank/DDBJ databases">
        <title>Genomic Encyclopedia of Type Strains, Phase IV (KMG-IV): sequencing the most valuable type-strain genomes for metagenomic binning, comparative biology and taxonomic classification.</title>
        <authorList>
            <person name="Goeker M."/>
        </authorList>
    </citation>
    <scope>NUCLEOTIDE SEQUENCE</scope>
    <source>
        <strain evidence="3">DSM 23564</strain>
    </source>
</reference>
<feature type="domain" description="Winged helix-turn-helix transcription repressor HrcA DNA-binding" evidence="2">
    <location>
        <begin position="5"/>
        <end position="81"/>
    </location>
</feature>
<dbReference type="OrthoDB" id="64432at2157"/>
<dbReference type="InterPro" id="IPR005104">
    <property type="entry name" value="WHTH_HrcA_DNA-bd"/>
</dbReference>
<comment type="caution">
    <text evidence="3">The sequence shown here is derived from an EMBL/GenBank/DDBJ whole genome shotgun (WGS) entry which is preliminary data.</text>
</comment>
<evidence type="ECO:0000256" key="1">
    <source>
        <dbReference type="SAM" id="MobiDB-lite"/>
    </source>
</evidence>
<name>A0A8T4GCQ5_9EURY</name>
<accession>A0A8T4GCQ5</accession>